<evidence type="ECO:0000256" key="1">
    <source>
        <dbReference type="SAM" id="SignalP"/>
    </source>
</evidence>
<name>A0A2X4V5R9_SERPL</name>
<evidence type="ECO:0000313" key="5">
    <source>
        <dbReference type="Proteomes" id="UP000594967"/>
    </source>
</evidence>
<keyword evidence="5" id="KW-1185">Reference proteome</keyword>
<proteinExistence type="predicted"/>
<dbReference type="EMBL" id="LS483469">
    <property type="protein sequence ID" value="SQI46341.1"/>
    <property type="molecule type" value="Genomic_DNA"/>
</dbReference>
<accession>A0A2X4V5R9</accession>
<feature type="signal peptide" evidence="1">
    <location>
        <begin position="1"/>
        <end position="18"/>
    </location>
</feature>
<dbReference type="EMBL" id="CP065673">
    <property type="protein sequence ID" value="QPS18654.1"/>
    <property type="molecule type" value="Genomic_DNA"/>
</dbReference>
<evidence type="ECO:0000313" key="3">
    <source>
        <dbReference type="EMBL" id="SQI46341.1"/>
    </source>
</evidence>
<dbReference type="AlphaFoldDB" id="A0A2X4V5R9"/>
<dbReference type="RefSeq" id="WP_063200739.1">
    <property type="nucleotide sequence ID" value="NZ_CAMITG010000008.1"/>
</dbReference>
<evidence type="ECO:0000313" key="2">
    <source>
        <dbReference type="EMBL" id="QPS18654.1"/>
    </source>
</evidence>
<dbReference type="Proteomes" id="UP000248897">
    <property type="component" value="Chromosome 1"/>
</dbReference>
<organism evidence="3 4">
    <name type="scientific">Serratia plymuthica</name>
    <dbReference type="NCBI Taxonomy" id="82996"/>
    <lineage>
        <taxon>Bacteria</taxon>
        <taxon>Pseudomonadati</taxon>
        <taxon>Pseudomonadota</taxon>
        <taxon>Gammaproteobacteria</taxon>
        <taxon>Enterobacterales</taxon>
        <taxon>Yersiniaceae</taxon>
        <taxon>Serratia</taxon>
    </lineage>
</organism>
<sequence length="142" mass="16035">MRKFLAISTFLLSSSVIAMESNPCVIVGSSVEIPIFNAMINDMDVKRESIVAKKTKLELLENKPVNKLLAMQLAKSDEKELSFVKYKELFSIYQSDNPRNLIIKYTYENTEGKHNIFIGSAIVNNNECSVGFNGYIVVERGF</sequence>
<evidence type="ECO:0000313" key="4">
    <source>
        <dbReference type="Proteomes" id="UP000248897"/>
    </source>
</evidence>
<reference evidence="3 4" key="1">
    <citation type="submission" date="2018-06" db="EMBL/GenBank/DDBJ databases">
        <authorList>
            <consortium name="Pathogen Informatics"/>
            <person name="Doyle S."/>
        </authorList>
    </citation>
    <scope>NUCLEOTIDE SEQUENCE [LARGE SCALE GENOMIC DNA]</scope>
    <source>
        <strain evidence="3 4">NCTC12961</strain>
    </source>
</reference>
<evidence type="ECO:0008006" key="6">
    <source>
        <dbReference type="Google" id="ProtNLM"/>
    </source>
</evidence>
<reference evidence="2 5" key="2">
    <citation type="submission" date="2020-12" db="EMBL/GenBank/DDBJ databases">
        <title>FDA dAtabase for Regulatory Grade micrObial Sequences (FDA-ARGOS): Supporting development and validation of Infectious Disease Dx tests.</title>
        <authorList>
            <person name="Sproer C."/>
            <person name="Gronow S."/>
            <person name="Severitt S."/>
            <person name="Schroder I."/>
            <person name="Tallon L."/>
            <person name="Sadzewicz L."/>
            <person name="Zhao X."/>
            <person name="Boylan J."/>
            <person name="Ott S."/>
            <person name="Bowen H."/>
            <person name="Vavikolanu K."/>
            <person name="Mehta A."/>
            <person name="Aluvathingal J."/>
            <person name="Nadendla S."/>
            <person name="Lowell S."/>
            <person name="Myers T."/>
            <person name="Yan Y."/>
            <person name="Sichtig H."/>
        </authorList>
    </citation>
    <scope>NUCLEOTIDE SEQUENCE [LARGE SCALE GENOMIC DNA]</scope>
    <source>
        <strain evidence="2 5">FDAARGOS_907</strain>
    </source>
</reference>
<protein>
    <recommendedName>
        <fullName evidence="6">Shiga toxin A subunit</fullName>
    </recommendedName>
</protein>
<feature type="chain" id="PRO_5015954516" description="Shiga toxin A subunit" evidence="1">
    <location>
        <begin position="19"/>
        <end position="142"/>
    </location>
</feature>
<keyword evidence="1" id="KW-0732">Signal</keyword>
<dbReference type="Proteomes" id="UP000594967">
    <property type="component" value="Chromosome"/>
</dbReference>
<gene>
    <name evidence="2" type="ORF">I6G64_13620</name>
    <name evidence="3" type="ORF">NCTC12961_05718</name>
</gene>